<dbReference type="AlphaFoldDB" id="A0AAV0XEF8"/>
<sequence>MNFMCRKNETKKGTDELKYYCRDLIKENGTYLPLEYIIETKITKIRSSLVKFFNLENKAIVCRGMRHLLPIIMHGISINNTVNGSTGNGNSGINTFEELFKKKPDFLNDENSSIEKKFQQIKALTMKNGKTNKKLDESPEQSNGKFSVTSNSIVENIITTVRLILPFIENLDCFHNLYKIDKIPTANKSDRNSLLLLIFDEVKIMYRTECYADVDVAALLQNRDAGWKFERKYDSIPLLVREIDRLSAAIQKDLVSLFVKFLPAYDPKRPLQLCPDVSIVFYHTFNKYHDPEVWRLIGNEAIVDHSSDSGKAAATSIDQVASNLTRNIQFTTDRLTALITEKVKCRCYTYLNLFMKLYYCSVRVLVENVREVRQSAQALEPIDQHKVYSLLHDKIKGLWTAECSIGDDVGAIDELLDREGSDKYFQSAYAAYWNRNARSVGKAIETVSNYSSDLGFVEGFGPLLQEIRRIRVRPEIEKKSIEYLVNRYKWGERAYKDQCFPGEYDDNVFTFSSNMKRALQVTTADNITMRLTLGWIMAMTDTLNDDLEADLDIINNKFP</sequence>
<name>A0AAV0XEF8_9HEMI</name>
<dbReference type="Proteomes" id="UP001160148">
    <property type="component" value="Unassembled WGS sequence"/>
</dbReference>
<evidence type="ECO:0000313" key="1">
    <source>
        <dbReference type="EMBL" id="CAI6366197.1"/>
    </source>
</evidence>
<dbReference type="EMBL" id="CARXXK010000004">
    <property type="protein sequence ID" value="CAI6366197.1"/>
    <property type="molecule type" value="Genomic_DNA"/>
</dbReference>
<accession>A0AAV0XEF8</accession>
<organism evidence="1 2">
    <name type="scientific">Macrosiphum euphorbiae</name>
    <name type="common">potato aphid</name>
    <dbReference type="NCBI Taxonomy" id="13131"/>
    <lineage>
        <taxon>Eukaryota</taxon>
        <taxon>Metazoa</taxon>
        <taxon>Ecdysozoa</taxon>
        <taxon>Arthropoda</taxon>
        <taxon>Hexapoda</taxon>
        <taxon>Insecta</taxon>
        <taxon>Pterygota</taxon>
        <taxon>Neoptera</taxon>
        <taxon>Paraneoptera</taxon>
        <taxon>Hemiptera</taxon>
        <taxon>Sternorrhyncha</taxon>
        <taxon>Aphidomorpha</taxon>
        <taxon>Aphidoidea</taxon>
        <taxon>Aphididae</taxon>
        <taxon>Macrosiphini</taxon>
        <taxon>Macrosiphum</taxon>
    </lineage>
</organism>
<proteinExistence type="predicted"/>
<evidence type="ECO:0000313" key="2">
    <source>
        <dbReference type="Proteomes" id="UP001160148"/>
    </source>
</evidence>
<protein>
    <submittedName>
        <fullName evidence="1">Uncharacterized protein</fullName>
    </submittedName>
</protein>
<comment type="caution">
    <text evidence="1">The sequence shown here is derived from an EMBL/GenBank/DDBJ whole genome shotgun (WGS) entry which is preliminary data.</text>
</comment>
<keyword evidence="2" id="KW-1185">Reference proteome</keyword>
<gene>
    <name evidence="1" type="ORF">MEUPH1_LOCUS20810</name>
</gene>
<reference evidence="1 2" key="1">
    <citation type="submission" date="2023-01" db="EMBL/GenBank/DDBJ databases">
        <authorList>
            <person name="Whitehead M."/>
        </authorList>
    </citation>
    <scope>NUCLEOTIDE SEQUENCE [LARGE SCALE GENOMIC DNA]</scope>
</reference>